<reference evidence="1 2" key="1">
    <citation type="journal article" date="2023" name="Int. J. Mol. Sci.">
        <title>De Novo Assembly and Annotation of 11 Diverse Shrub Willow (Salix) Genomes Reveals Novel Gene Organization in Sex-Linked Regions.</title>
        <authorList>
            <person name="Hyden B."/>
            <person name="Feng K."/>
            <person name="Yates T.B."/>
            <person name="Jawdy S."/>
            <person name="Cereghino C."/>
            <person name="Smart L.B."/>
            <person name="Muchero W."/>
        </authorList>
    </citation>
    <scope>NUCLEOTIDE SEQUENCE [LARGE SCALE GENOMIC DNA]</scope>
    <source>
        <tissue evidence="1">Shoot tip</tissue>
    </source>
</reference>
<dbReference type="AlphaFoldDB" id="A0AAD6PJU0"/>
<name>A0AAD6PJU0_9ROSI</name>
<evidence type="ECO:0000313" key="1">
    <source>
        <dbReference type="EMBL" id="KAJ6432569.1"/>
    </source>
</evidence>
<sequence>MNISTYYFRLQKRIRHSISS</sequence>
<accession>A0AAD6PJU0</accession>
<evidence type="ECO:0000313" key="2">
    <source>
        <dbReference type="Proteomes" id="UP001162972"/>
    </source>
</evidence>
<organism evidence="1 2">
    <name type="scientific">Salix udensis</name>
    <dbReference type="NCBI Taxonomy" id="889485"/>
    <lineage>
        <taxon>Eukaryota</taxon>
        <taxon>Viridiplantae</taxon>
        <taxon>Streptophyta</taxon>
        <taxon>Embryophyta</taxon>
        <taxon>Tracheophyta</taxon>
        <taxon>Spermatophyta</taxon>
        <taxon>Magnoliopsida</taxon>
        <taxon>eudicotyledons</taxon>
        <taxon>Gunneridae</taxon>
        <taxon>Pentapetalae</taxon>
        <taxon>rosids</taxon>
        <taxon>fabids</taxon>
        <taxon>Malpighiales</taxon>
        <taxon>Salicaceae</taxon>
        <taxon>Saliceae</taxon>
        <taxon>Salix</taxon>
    </lineage>
</organism>
<gene>
    <name evidence="1" type="ORF">OIU84_019745</name>
</gene>
<protein>
    <submittedName>
        <fullName evidence="1">Uncharacterized protein</fullName>
    </submittedName>
</protein>
<dbReference type="EMBL" id="JAPFFJ010000003">
    <property type="protein sequence ID" value="KAJ6432569.1"/>
    <property type="molecule type" value="Genomic_DNA"/>
</dbReference>
<comment type="caution">
    <text evidence="1">The sequence shown here is derived from an EMBL/GenBank/DDBJ whole genome shotgun (WGS) entry which is preliminary data.</text>
</comment>
<dbReference type="Proteomes" id="UP001162972">
    <property type="component" value="Chromosome 10"/>
</dbReference>
<proteinExistence type="predicted"/>
<keyword evidence="2" id="KW-1185">Reference proteome</keyword>